<feature type="transmembrane region" description="Helical" evidence="9">
    <location>
        <begin position="363"/>
        <end position="384"/>
    </location>
</feature>
<reference evidence="11 12" key="1">
    <citation type="submission" date="2021-03" db="EMBL/GenBank/DDBJ databases">
        <title>Complete Genome of Pseudoalteromonas viridis Strain BBR56, a new biocontrol bacterial candidate.</title>
        <authorList>
            <person name="Handayani D.P."/>
            <person name="Isnansetyo A."/>
            <person name="Istiqomah I."/>
            <person name="Jumina J."/>
        </authorList>
    </citation>
    <scope>NUCLEOTIDE SEQUENCE [LARGE SCALE GENOMIC DNA]</scope>
    <source>
        <strain evidence="11 12">BBR56</strain>
    </source>
</reference>
<dbReference type="PANTHER" id="PTHR43773">
    <property type="entry name" value="MAGNESIUM TRANSPORTER MGTE"/>
    <property type="match status" value="1"/>
</dbReference>
<gene>
    <name evidence="11" type="primary">mgtE</name>
    <name evidence="11" type="ORF">J5X90_07625</name>
</gene>
<dbReference type="Pfam" id="PF01769">
    <property type="entry name" value="MgtE"/>
    <property type="match status" value="1"/>
</dbReference>
<evidence type="ECO:0000313" key="12">
    <source>
        <dbReference type="Proteomes" id="UP000665025"/>
    </source>
</evidence>
<evidence type="ECO:0000256" key="5">
    <source>
        <dbReference type="ARBA" id="ARBA00022842"/>
    </source>
</evidence>
<dbReference type="InterPro" id="IPR006667">
    <property type="entry name" value="SLC41_membr_dom"/>
</dbReference>
<keyword evidence="3 9" id="KW-0813">Transport</keyword>
<evidence type="ECO:0000259" key="10">
    <source>
        <dbReference type="PROSITE" id="PS51371"/>
    </source>
</evidence>
<dbReference type="Gene3D" id="1.10.357.20">
    <property type="entry name" value="SLC41 divalent cation transporters, integral membrane domain"/>
    <property type="match status" value="1"/>
</dbReference>
<dbReference type="SUPFAM" id="SSF161093">
    <property type="entry name" value="MgtE membrane domain-like"/>
    <property type="match status" value="1"/>
</dbReference>
<comment type="similarity">
    <text evidence="2 9">Belongs to the SLC41A transporter family.</text>
</comment>
<feature type="transmembrane region" description="Helical" evidence="9">
    <location>
        <begin position="424"/>
        <end position="444"/>
    </location>
</feature>
<keyword evidence="8" id="KW-0129">CBS domain</keyword>
<keyword evidence="9" id="KW-0479">Metal-binding</keyword>
<dbReference type="InterPro" id="IPR046342">
    <property type="entry name" value="CBS_dom_sf"/>
</dbReference>
<proteinExistence type="inferred from homology"/>
<evidence type="ECO:0000313" key="11">
    <source>
        <dbReference type="EMBL" id="QTL36878.1"/>
    </source>
</evidence>
<comment type="subcellular location">
    <subcellularLocation>
        <location evidence="9">Cell membrane</location>
        <topology evidence="9">Multi-pass membrane protein</topology>
    </subcellularLocation>
    <subcellularLocation>
        <location evidence="1">Membrane</location>
        <topology evidence="1">Multi-pass membrane protein</topology>
    </subcellularLocation>
</comment>
<evidence type="ECO:0000256" key="4">
    <source>
        <dbReference type="ARBA" id="ARBA00022692"/>
    </source>
</evidence>
<dbReference type="SMART" id="SM00924">
    <property type="entry name" value="MgtE_N"/>
    <property type="match status" value="1"/>
</dbReference>
<evidence type="ECO:0000256" key="7">
    <source>
        <dbReference type="ARBA" id="ARBA00023136"/>
    </source>
</evidence>
<dbReference type="InterPro" id="IPR000644">
    <property type="entry name" value="CBS_dom"/>
</dbReference>
<organism evidence="11 12">
    <name type="scientific">Pseudoalteromonas viridis</name>
    <dbReference type="NCBI Taxonomy" id="339617"/>
    <lineage>
        <taxon>Bacteria</taxon>
        <taxon>Pseudomonadati</taxon>
        <taxon>Pseudomonadota</taxon>
        <taxon>Gammaproteobacteria</taxon>
        <taxon>Alteromonadales</taxon>
        <taxon>Pseudoalteromonadaceae</taxon>
        <taxon>Pseudoalteromonas</taxon>
    </lineage>
</organism>
<dbReference type="Pfam" id="PF00571">
    <property type="entry name" value="CBS"/>
    <property type="match status" value="1"/>
</dbReference>
<dbReference type="InterPro" id="IPR006668">
    <property type="entry name" value="Mg_transptr_MgtE_intracell_dom"/>
</dbReference>
<dbReference type="Proteomes" id="UP000665025">
    <property type="component" value="Chromosome 1"/>
</dbReference>
<dbReference type="NCBIfam" id="TIGR00400">
    <property type="entry name" value="mgtE"/>
    <property type="match status" value="1"/>
</dbReference>
<dbReference type="Gene3D" id="1.25.60.10">
    <property type="entry name" value="MgtE N-terminal domain-like"/>
    <property type="match status" value="1"/>
</dbReference>
<keyword evidence="12" id="KW-1185">Reference proteome</keyword>
<keyword evidence="4 9" id="KW-0812">Transmembrane</keyword>
<feature type="transmembrane region" description="Helical" evidence="9">
    <location>
        <begin position="315"/>
        <end position="342"/>
    </location>
</feature>
<dbReference type="CDD" id="cd04606">
    <property type="entry name" value="CBS_pair_Mg_transporter"/>
    <property type="match status" value="1"/>
</dbReference>
<sequence length="457" mass="49928">MPEVFEQDYTLELLQQVTNALNSGQFVQVRRTLAEIPPCDTALLLESSPHKVRTQLWQLVDPDIQGDVLEELSEDVRLSIIAKMEPELIAAATEDMDDDDLGEVLRSLPDPVYQDVIGAMDSQDRARATQALSYVEHSAGALMNTDTVTIRPDVSLDVVLRYLRLKGELPDGTDDLYVVDKDNCFLGALPISVLLTSQPDKLVKELMNEERETIPISMDESDVAQLFERHNWISAPVVDDNAHLLGRITIDDIVDVIREDAEHSLMSMAGLDDEEDTFAPVWKSSRRRSIWLGINLLTALMAAFVASFFEGTLDILPILAVLNGIVPSMGGVAGSQTLTLVIRGIALGHVNATNQRFLLGKELAIGALNGLLWSLLIAGVIALWQWDFVLGGVIAFAMFMNLVAAGIAGASIPLMLKKMNIDPALAGSVVLTTVTDIVGIFAFWGPQPGCLFKQPDT</sequence>
<keyword evidence="5 9" id="KW-0460">Magnesium</keyword>
<dbReference type="PROSITE" id="PS51371">
    <property type="entry name" value="CBS"/>
    <property type="match status" value="2"/>
</dbReference>
<dbReference type="SUPFAM" id="SSF158791">
    <property type="entry name" value="MgtE N-terminal domain-like"/>
    <property type="match status" value="1"/>
</dbReference>
<evidence type="ECO:0000256" key="1">
    <source>
        <dbReference type="ARBA" id="ARBA00004141"/>
    </source>
</evidence>
<keyword evidence="7 9" id="KW-0472">Membrane</keyword>
<dbReference type="InterPro" id="IPR006669">
    <property type="entry name" value="MgtE_transporter"/>
</dbReference>
<feature type="domain" description="CBS" evidence="10">
    <location>
        <begin position="207"/>
        <end position="265"/>
    </location>
</feature>
<feature type="transmembrane region" description="Helical" evidence="9">
    <location>
        <begin position="290"/>
        <end position="309"/>
    </location>
</feature>
<feature type="transmembrane region" description="Helical" evidence="9">
    <location>
        <begin position="390"/>
        <end position="412"/>
    </location>
</feature>
<keyword evidence="6 9" id="KW-1133">Transmembrane helix</keyword>
<dbReference type="SMART" id="SM00116">
    <property type="entry name" value="CBS"/>
    <property type="match status" value="1"/>
</dbReference>
<name>A0ABX7V7I6_9GAMM</name>
<comment type="function">
    <text evidence="9">Acts as a magnesium transporter.</text>
</comment>
<dbReference type="Pfam" id="PF03448">
    <property type="entry name" value="MgtE_N"/>
    <property type="match status" value="1"/>
</dbReference>
<comment type="subunit">
    <text evidence="9">Homodimer.</text>
</comment>
<evidence type="ECO:0000256" key="2">
    <source>
        <dbReference type="ARBA" id="ARBA00009749"/>
    </source>
</evidence>
<evidence type="ECO:0000256" key="3">
    <source>
        <dbReference type="ARBA" id="ARBA00022448"/>
    </source>
</evidence>
<protein>
    <recommendedName>
        <fullName evidence="9">Magnesium transporter MgtE</fullName>
    </recommendedName>
</protein>
<feature type="domain" description="CBS" evidence="10">
    <location>
        <begin position="143"/>
        <end position="205"/>
    </location>
</feature>
<dbReference type="Gene3D" id="3.10.580.10">
    <property type="entry name" value="CBS-domain"/>
    <property type="match status" value="1"/>
</dbReference>
<evidence type="ECO:0000256" key="8">
    <source>
        <dbReference type="PROSITE-ProRule" id="PRU00703"/>
    </source>
</evidence>
<dbReference type="InterPro" id="IPR036739">
    <property type="entry name" value="SLC41_membr_dom_sf"/>
</dbReference>
<evidence type="ECO:0000256" key="9">
    <source>
        <dbReference type="RuleBase" id="RU362011"/>
    </source>
</evidence>
<accession>A0ABX7V7I6</accession>
<dbReference type="EMBL" id="CP072425">
    <property type="protein sequence ID" value="QTL36878.1"/>
    <property type="molecule type" value="Genomic_DNA"/>
</dbReference>
<evidence type="ECO:0000256" key="6">
    <source>
        <dbReference type="ARBA" id="ARBA00022989"/>
    </source>
</evidence>
<dbReference type="SUPFAM" id="SSF54631">
    <property type="entry name" value="CBS-domain pair"/>
    <property type="match status" value="1"/>
</dbReference>
<dbReference type="PANTHER" id="PTHR43773:SF1">
    <property type="entry name" value="MAGNESIUM TRANSPORTER MGTE"/>
    <property type="match status" value="1"/>
</dbReference>
<dbReference type="InterPro" id="IPR038076">
    <property type="entry name" value="MgtE_N_sf"/>
</dbReference>
<keyword evidence="9" id="KW-1003">Cell membrane</keyword>